<evidence type="ECO:0000256" key="5">
    <source>
        <dbReference type="ARBA" id="ARBA00022741"/>
    </source>
</evidence>
<protein>
    <recommendedName>
        <fullName evidence="9">Bifunctional folate synthesis protein</fullName>
    </recommendedName>
    <domain>
        <recommendedName>
            <fullName evidence="9">Dihydroneopterin aldolase</fullName>
            <shortName evidence="9">DHNA</shortName>
            <ecNumber evidence="9">4.1.2.25</ecNumber>
        </recommendedName>
        <alternativeName>
            <fullName evidence="9">7,8-dihydroneopterin aldolase</fullName>
        </alternativeName>
    </domain>
    <domain>
        <recommendedName>
            <fullName evidence="9">2-amino-4-hydroxy-6-hydroxymethyldihydropteridine pyrophosphokinase</fullName>
            <ecNumber evidence="9">2.7.6.3</ecNumber>
        </recommendedName>
        <alternativeName>
            <fullName evidence="9">6-hydroxymethyl-7,8-dihydropterin pyrophosphokinase</fullName>
            <shortName evidence="9">PPPK</shortName>
        </alternativeName>
        <alternativeName>
            <fullName evidence="9">7,8-dihydro-6-hydroxymethylpterin pyrophosphokinase</fullName>
            <shortName evidence="9">HPPK</shortName>
        </alternativeName>
    </domain>
</protein>
<evidence type="ECO:0000259" key="10">
    <source>
        <dbReference type="PROSITE" id="PS00794"/>
    </source>
</evidence>
<evidence type="ECO:0000256" key="7">
    <source>
        <dbReference type="ARBA" id="ARBA00022840"/>
    </source>
</evidence>
<proteinExistence type="inferred from homology"/>
<reference evidence="11 12" key="2">
    <citation type="submission" date="2019-08" db="EMBL/GenBank/DDBJ databases">
        <title>Jejuicoccus antrihumi gen. nov., sp. nov., a new member of the family Dermacoccaceae isolated from a cave.</title>
        <authorList>
            <person name="Schumann P."/>
            <person name="Kim I.S."/>
        </authorList>
    </citation>
    <scope>NUCLEOTIDE SEQUENCE [LARGE SCALE GENOMIC DNA]</scope>
    <source>
        <strain evidence="11 12">C5-26</strain>
    </source>
</reference>
<accession>A0A563DTV5</accession>
<dbReference type="Gene3D" id="3.30.1130.10">
    <property type="match status" value="1"/>
</dbReference>
<dbReference type="GO" id="GO:0004150">
    <property type="term" value="F:dihydroneopterin aldolase activity"/>
    <property type="evidence" value="ECO:0007669"/>
    <property type="project" value="UniProtKB-UniRule"/>
</dbReference>
<dbReference type="InterPro" id="IPR000550">
    <property type="entry name" value="Hppk"/>
</dbReference>
<dbReference type="GO" id="GO:0005524">
    <property type="term" value="F:ATP binding"/>
    <property type="evidence" value="ECO:0007669"/>
    <property type="project" value="UniProtKB-KW"/>
</dbReference>
<comment type="caution">
    <text evidence="11">The sequence shown here is derived from an EMBL/GenBank/DDBJ whole genome shotgun (WGS) entry which is preliminary data.</text>
</comment>
<dbReference type="AlphaFoldDB" id="A0A563DTV5"/>
<keyword evidence="9" id="KW-0456">Lyase</keyword>
<reference evidence="11 12" key="1">
    <citation type="submission" date="2019-05" db="EMBL/GenBank/DDBJ databases">
        <authorList>
            <person name="Lee S.D."/>
        </authorList>
    </citation>
    <scope>NUCLEOTIDE SEQUENCE [LARGE SCALE GENOMIC DNA]</scope>
    <source>
        <strain evidence="11 12">C5-26</strain>
    </source>
</reference>
<evidence type="ECO:0000313" key="12">
    <source>
        <dbReference type="Proteomes" id="UP000320244"/>
    </source>
</evidence>
<evidence type="ECO:0000313" key="11">
    <source>
        <dbReference type="EMBL" id="TWP33698.1"/>
    </source>
</evidence>
<dbReference type="SUPFAM" id="SSF55083">
    <property type="entry name" value="6-hydroxymethyl-7,8-dihydropterin pyrophosphokinase, HPPK"/>
    <property type="match status" value="1"/>
</dbReference>
<dbReference type="OrthoDB" id="9808041at2"/>
<comment type="similarity">
    <text evidence="9">Belongs to the DHNA family.</text>
</comment>
<comment type="catalytic activity">
    <reaction evidence="1">
        <text>6-hydroxymethyl-7,8-dihydropterin + ATP = (7,8-dihydropterin-6-yl)methyl diphosphate + AMP + H(+)</text>
        <dbReference type="Rhea" id="RHEA:11412"/>
        <dbReference type="ChEBI" id="CHEBI:15378"/>
        <dbReference type="ChEBI" id="CHEBI:30616"/>
        <dbReference type="ChEBI" id="CHEBI:44841"/>
        <dbReference type="ChEBI" id="CHEBI:72950"/>
        <dbReference type="ChEBI" id="CHEBI:456215"/>
        <dbReference type="EC" id="2.7.6.3"/>
    </reaction>
</comment>
<dbReference type="GO" id="GO:0046656">
    <property type="term" value="P:folic acid biosynthetic process"/>
    <property type="evidence" value="ECO:0007669"/>
    <property type="project" value="UniProtKB-UniRule"/>
</dbReference>
<comment type="function">
    <text evidence="9">Catalyzes the conversion of 7,8-dihydroneopterin to 6-hydroxymethyl-7,8-dihydropterin.</text>
</comment>
<keyword evidence="7" id="KW-0067">ATP-binding</keyword>
<evidence type="ECO:0000256" key="1">
    <source>
        <dbReference type="ARBA" id="ARBA00000198"/>
    </source>
</evidence>
<dbReference type="UniPathway" id="UPA00077">
    <property type="reaction ID" value="UER00154"/>
</dbReference>
<dbReference type="Gene3D" id="3.30.70.560">
    <property type="entry name" value="7,8-Dihydro-6-hydroxymethylpterin-pyrophosphokinase HPPK"/>
    <property type="match status" value="1"/>
</dbReference>
<evidence type="ECO:0000256" key="2">
    <source>
        <dbReference type="ARBA" id="ARBA00005051"/>
    </source>
</evidence>
<evidence type="ECO:0000256" key="9">
    <source>
        <dbReference type="RuleBase" id="RU362079"/>
    </source>
</evidence>
<sequence length="298" mass="32021">MAADRIILNGITVTSCHGVLPQEKTSPQRFIADIVLECDLSRAGHSDDLAHTVSYAEIAQEAEAILRGPTVDLIETLAQRIADTALTRVAVEAVEVTIHKPQAPAGVVFHDGQLGGPAVRIRREQDRQVVIACGANLGDREATLSAAVRALDRTPGIQVVAVSPLVETDPVGGPDQPDYLNAVVIARSRLAPLHLLGELHRIESWHHRIREVRWGARTLDLDLIQVGDPDNGSDLICATNDLTLPHPRAAVRGFVLVPWSQVDPAAALRCGDTARPVLQILGAVDVSGVRSGPPWWPL</sequence>
<dbReference type="Proteomes" id="UP000320244">
    <property type="component" value="Unassembled WGS sequence"/>
</dbReference>
<dbReference type="CDD" id="cd00483">
    <property type="entry name" value="HPPK"/>
    <property type="match status" value="1"/>
</dbReference>
<keyword evidence="8 9" id="KW-0289">Folate biosynthesis</keyword>
<comment type="catalytic activity">
    <reaction evidence="9">
        <text>7,8-dihydroneopterin = 6-hydroxymethyl-7,8-dihydropterin + glycolaldehyde</text>
        <dbReference type="Rhea" id="RHEA:10540"/>
        <dbReference type="ChEBI" id="CHEBI:17001"/>
        <dbReference type="ChEBI" id="CHEBI:17071"/>
        <dbReference type="ChEBI" id="CHEBI:44841"/>
        <dbReference type="EC" id="4.1.2.25"/>
    </reaction>
</comment>
<dbReference type="GO" id="GO:0016301">
    <property type="term" value="F:kinase activity"/>
    <property type="evidence" value="ECO:0007669"/>
    <property type="project" value="UniProtKB-KW"/>
</dbReference>
<dbReference type="NCBIfam" id="TIGR00525">
    <property type="entry name" value="folB"/>
    <property type="match status" value="1"/>
</dbReference>
<gene>
    <name evidence="11" type="primary">folK</name>
    <name evidence="11" type="ORF">FGL98_20245</name>
</gene>
<dbReference type="CDD" id="cd00534">
    <property type="entry name" value="DHNA_DHNTPE"/>
    <property type="match status" value="1"/>
</dbReference>
<dbReference type="NCBIfam" id="TIGR00526">
    <property type="entry name" value="folB_dom"/>
    <property type="match status" value="1"/>
</dbReference>
<dbReference type="NCBIfam" id="TIGR01498">
    <property type="entry name" value="folK"/>
    <property type="match status" value="1"/>
</dbReference>
<evidence type="ECO:0000256" key="8">
    <source>
        <dbReference type="ARBA" id="ARBA00022909"/>
    </source>
</evidence>
<keyword evidence="5" id="KW-0547">Nucleotide-binding</keyword>
<dbReference type="EC" id="4.1.2.25" evidence="9"/>
<keyword evidence="6 11" id="KW-0418">Kinase</keyword>
<dbReference type="Pfam" id="PF02152">
    <property type="entry name" value="FolB"/>
    <property type="match status" value="1"/>
</dbReference>
<dbReference type="SUPFAM" id="SSF55620">
    <property type="entry name" value="Tetrahydrobiopterin biosynthesis enzymes-like"/>
    <property type="match status" value="1"/>
</dbReference>
<evidence type="ECO:0000256" key="3">
    <source>
        <dbReference type="ARBA" id="ARBA00009640"/>
    </source>
</evidence>
<dbReference type="InterPro" id="IPR043133">
    <property type="entry name" value="GTP-CH-I_C/QueF"/>
</dbReference>
<dbReference type="PANTHER" id="PTHR43071">
    <property type="entry name" value="2-AMINO-4-HYDROXY-6-HYDROXYMETHYLDIHYDROPTERIDINE PYROPHOSPHOKINASE"/>
    <property type="match status" value="1"/>
</dbReference>
<comment type="pathway">
    <text evidence="9">Cofactor biosynthesis; tetrahydrofolate biosynthesis; 2-amino-4-hydroxy-6-hydroxymethyl-7,8-dihydropteridine diphosphate from 7,8-dihydroneopterin triphosphate: step 3/4.</text>
</comment>
<dbReference type="PROSITE" id="PS51257">
    <property type="entry name" value="PROKAR_LIPOPROTEIN"/>
    <property type="match status" value="1"/>
</dbReference>
<evidence type="ECO:0000256" key="4">
    <source>
        <dbReference type="ARBA" id="ARBA00022679"/>
    </source>
</evidence>
<comment type="similarity">
    <text evidence="3">In the N-terminal section; belongs to the DHNA family.</text>
</comment>
<feature type="domain" description="7,8-dihydro-6-hydroxymethylpterin-pyrophosphokinase" evidence="10">
    <location>
        <begin position="213"/>
        <end position="224"/>
    </location>
</feature>
<dbReference type="EC" id="2.7.6.3" evidence="9"/>
<name>A0A563DTV5_9MICO</name>
<dbReference type="PROSITE" id="PS00794">
    <property type="entry name" value="HPPK"/>
    <property type="match status" value="1"/>
</dbReference>
<dbReference type="InterPro" id="IPR006157">
    <property type="entry name" value="FolB_dom"/>
</dbReference>
<dbReference type="EMBL" id="VCQV01000037">
    <property type="protein sequence ID" value="TWP33698.1"/>
    <property type="molecule type" value="Genomic_DNA"/>
</dbReference>
<dbReference type="PANTHER" id="PTHR43071:SF1">
    <property type="entry name" value="2-AMINO-4-HYDROXY-6-HYDROXYMETHYLDIHYDROPTERIDINE PYROPHOSPHOKINASE"/>
    <property type="match status" value="1"/>
</dbReference>
<dbReference type="GO" id="GO:0046654">
    <property type="term" value="P:tetrahydrofolate biosynthetic process"/>
    <property type="evidence" value="ECO:0007669"/>
    <property type="project" value="UniProtKB-UniRule"/>
</dbReference>
<evidence type="ECO:0000256" key="6">
    <source>
        <dbReference type="ARBA" id="ARBA00022777"/>
    </source>
</evidence>
<dbReference type="InterPro" id="IPR006156">
    <property type="entry name" value="Dihydroneopterin_aldolase"/>
</dbReference>
<dbReference type="GO" id="GO:0003848">
    <property type="term" value="F:2-amino-4-hydroxy-6-hydroxymethyldihydropteridine diphosphokinase activity"/>
    <property type="evidence" value="ECO:0007669"/>
    <property type="project" value="UniProtKB-EC"/>
</dbReference>
<keyword evidence="12" id="KW-1185">Reference proteome</keyword>
<comment type="pathway">
    <text evidence="2">Cofactor biosynthesis; tetrahydrofolate biosynthesis; 2-amino-4-hydroxy-6-hydroxymethyl-7,8-dihydropteridine diphosphate from 7,8-dihydroneopterin triphosphate: step 4/4.</text>
</comment>
<dbReference type="Pfam" id="PF01288">
    <property type="entry name" value="HPPK"/>
    <property type="match status" value="1"/>
</dbReference>
<keyword evidence="4 11" id="KW-0808">Transferase</keyword>
<dbReference type="SMART" id="SM00905">
    <property type="entry name" value="FolB"/>
    <property type="match status" value="1"/>
</dbReference>
<organism evidence="11 12">
    <name type="scientific">Leekyejoonella antrihumi</name>
    <dbReference type="NCBI Taxonomy" id="1660198"/>
    <lineage>
        <taxon>Bacteria</taxon>
        <taxon>Bacillati</taxon>
        <taxon>Actinomycetota</taxon>
        <taxon>Actinomycetes</taxon>
        <taxon>Micrococcales</taxon>
        <taxon>Dermacoccaceae</taxon>
        <taxon>Leekyejoonella</taxon>
    </lineage>
</organism>
<dbReference type="InterPro" id="IPR035907">
    <property type="entry name" value="Hppk_sf"/>
</dbReference>